<dbReference type="GO" id="GO:0004674">
    <property type="term" value="F:protein serine/threonine kinase activity"/>
    <property type="evidence" value="ECO:0007669"/>
    <property type="project" value="TreeGrafter"/>
</dbReference>
<dbReference type="Pfam" id="PF07714">
    <property type="entry name" value="PK_Tyr_Ser-Thr"/>
    <property type="match status" value="1"/>
</dbReference>
<dbReference type="GO" id="GO:0005524">
    <property type="term" value="F:ATP binding"/>
    <property type="evidence" value="ECO:0007669"/>
    <property type="project" value="InterPro"/>
</dbReference>
<protein>
    <submittedName>
        <fullName evidence="2">Kinase-like protein</fullName>
    </submittedName>
</protein>
<gene>
    <name evidence="2" type="ORF">COCSUDRAFT_39671</name>
</gene>
<dbReference type="PIRSF" id="PIRSF000654">
    <property type="entry name" value="Integrin-linked_kinase"/>
    <property type="match status" value="1"/>
</dbReference>
<dbReference type="EMBL" id="AGSI01000002">
    <property type="protein sequence ID" value="EIE26632.1"/>
    <property type="molecule type" value="Genomic_DNA"/>
</dbReference>
<organism evidence="2 3">
    <name type="scientific">Coccomyxa subellipsoidea (strain C-169)</name>
    <name type="common">Green microalga</name>
    <dbReference type="NCBI Taxonomy" id="574566"/>
    <lineage>
        <taxon>Eukaryota</taxon>
        <taxon>Viridiplantae</taxon>
        <taxon>Chlorophyta</taxon>
        <taxon>core chlorophytes</taxon>
        <taxon>Trebouxiophyceae</taxon>
        <taxon>Trebouxiophyceae incertae sedis</taxon>
        <taxon>Coccomyxaceae</taxon>
        <taxon>Coccomyxa</taxon>
        <taxon>Coccomyxa subellipsoidea</taxon>
    </lineage>
</organism>
<dbReference type="InterPro" id="IPR001245">
    <property type="entry name" value="Ser-Thr/Tyr_kinase_cat_dom"/>
</dbReference>
<dbReference type="InterPro" id="IPR011009">
    <property type="entry name" value="Kinase-like_dom_sf"/>
</dbReference>
<dbReference type="PANTHER" id="PTHR44329">
    <property type="entry name" value="SERINE/THREONINE-PROTEIN KINASE TNNI3K-RELATED"/>
    <property type="match status" value="1"/>
</dbReference>
<dbReference type="OrthoDB" id="4062651at2759"/>
<dbReference type="Proteomes" id="UP000007264">
    <property type="component" value="Unassembled WGS sequence"/>
</dbReference>
<dbReference type="AlphaFoldDB" id="I0Z7L3"/>
<keyword evidence="3" id="KW-1185">Reference proteome</keyword>
<accession>I0Z7L3</accession>
<dbReference type="InterPro" id="IPR051681">
    <property type="entry name" value="Ser/Thr_Kinases-Pseudokinases"/>
</dbReference>
<feature type="domain" description="Protein kinase" evidence="1">
    <location>
        <begin position="10"/>
        <end position="380"/>
    </location>
</feature>
<dbReference type="GeneID" id="17044642"/>
<dbReference type="eggNOG" id="KOG0192">
    <property type="taxonomic scope" value="Eukaryota"/>
</dbReference>
<reference evidence="2 3" key="1">
    <citation type="journal article" date="2012" name="Genome Biol.">
        <title>The genome of the polar eukaryotic microalga coccomyxa subellipsoidea reveals traits of cold adaptation.</title>
        <authorList>
            <person name="Blanc G."/>
            <person name="Agarkova I."/>
            <person name="Grimwood J."/>
            <person name="Kuo A."/>
            <person name="Brueggeman A."/>
            <person name="Dunigan D."/>
            <person name="Gurnon J."/>
            <person name="Ladunga I."/>
            <person name="Lindquist E."/>
            <person name="Lucas S."/>
            <person name="Pangilinan J."/>
            <person name="Proschold T."/>
            <person name="Salamov A."/>
            <person name="Schmutz J."/>
            <person name="Weeks D."/>
            <person name="Yamada T."/>
            <person name="Claverie J.M."/>
            <person name="Grigoriev I."/>
            <person name="Van Etten J."/>
            <person name="Lomsadze A."/>
            <person name="Borodovsky M."/>
        </authorList>
    </citation>
    <scope>NUCLEOTIDE SEQUENCE [LARGE SCALE GENOMIC DNA]</scope>
    <source>
        <strain evidence="2 3">C-169</strain>
    </source>
</reference>
<comment type="caution">
    <text evidence="2">The sequence shown here is derived from an EMBL/GenBank/DDBJ whole genome shotgun (WGS) entry which is preliminary data.</text>
</comment>
<dbReference type="SMART" id="SM00220">
    <property type="entry name" value="S_TKc"/>
    <property type="match status" value="1"/>
</dbReference>
<sequence>MRALSGASPLQLKELLGRGSCGSVYKAVWKGVPVAVKVIEHDDEELSSPGLSPLSSCAGLHAFSTDVGLSAGLATNALSTRAIEEELERGAQLNTRNLLAAGRAATEQCGGRTMTSSMATTRGSQALLEAAMSSAICHPNIVQTFDYQILDPSSSAGFFGAQGCRPNLNGLSGALQETRIIMEFCDGGTLEDAMHSGRFHGTDAQGRAVADMERVCLTLLDIVKAMEYLHLMRIFLKDLKPKNVLLASSKVDKRGFIAKVSDFGLSQLQPDKSPCNETTSTGVEAAGTVTHMAPEMIAHGVGSCASDVYSFAILAWELYAGRGAHSSLSKVQIMFGVASQDMRPEFPQPTPAWYRDLVSTCWSRDPRARPTFAEIKAILLREIAGVDKLQRDTCAQAP</sequence>
<proteinExistence type="predicted"/>
<dbReference type="SUPFAM" id="SSF56112">
    <property type="entry name" value="Protein kinase-like (PK-like)"/>
    <property type="match status" value="1"/>
</dbReference>
<evidence type="ECO:0000259" key="1">
    <source>
        <dbReference type="PROSITE" id="PS50011"/>
    </source>
</evidence>
<dbReference type="PROSITE" id="PS50011">
    <property type="entry name" value="PROTEIN_KINASE_DOM"/>
    <property type="match status" value="1"/>
</dbReference>
<dbReference type="RefSeq" id="XP_005651176.1">
    <property type="nucleotide sequence ID" value="XM_005651119.1"/>
</dbReference>
<dbReference type="PANTHER" id="PTHR44329:SF214">
    <property type="entry name" value="PROTEIN KINASE DOMAIN-CONTAINING PROTEIN"/>
    <property type="match status" value="1"/>
</dbReference>
<evidence type="ECO:0000313" key="2">
    <source>
        <dbReference type="EMBL" id="EIE26632.1"/>
    </source>
</evidence>
<dbReference type="Gene3D" id="3.30.200.20">
    <property type="entry name" value="Phosphorylase Kinase, domain 1"/>
    <property type="match status" value="1"/>
</dbReference>
<name>I0Z7L3_COCSC</name>
<evidence type="ECO:0000313" key="3">
    <source>
        <dbReference type="Proteomes" id="UP000007264"/>
    </source>
</evidence>
<dbReference type="KEGG" id="csl:COCSUDRAFT_39671"/>
<dbReference type="STRING" id="574566.I0Z7L3"/>
<dbReference type="InterPro" id="IPR000719">
    <property type="entry name" value="Prot_kinase_dom"/>
</dbReference>
<dbReference type="Gene3D" id="1.10.510.10">
    <property type="entry name" value="Transferase(Phosphotransferase) domain 1"/>
    <property type="match status" value="1"/>
</dbReference>